<comment type="subunit">
    <text evidence="2">Homotetramer.</text>
</comment>
<dbReference type="GO" id="GO:0003697">
    <property type="term" value="F:single-stranded DNA binding"/>
    <property type="evidence" value="ECO:0007669"/>
    <property type="project" value="UniProtKB-UniRule"/>
</dbReference>
<dbReference type="PANTHER" id="PTHR10302">
    <property type="entry name" value="SINGLE-STRANDED DNA-BINDING PROTEIN"/>
    <property type="match status" value="1"/>
</dbReference>
<dbReference type="EMBL" id="JH600068">
    <property type="protein sequence ID" value="EIG55185.1"/>
    <property type="molecule type" value="Genomic_DNA"/>
</dbReference>
<comment type="caution">
    <text evidence="2">Lacks conserved residue(s) required for the propagation of feature annotation.</text>
</comment>
<evidence type="ECO:0000313" key="5">
    <source>
        <dbReference type="EMBL" id="EIG55185.1"/>
    </source>
</evidence>
<organism evidence="5">
    <name type="scientific">Desulfovibrio sp. U5L</name>
    <dbReference type="NCBI Taxonomy" id="596152"/>
    <lineage>
        <taxon>Bacteria</taxon>
        <taxon>Pseudomonadati</taxon>
        <taxon>Thermodesulfobacteriota</taxon>
        <taxon>Desulfovibrionia</taxon>
        <taxon>Desulfovibrionales</taxon>
        <taxon>Desulfovibrionaceae</taxon>
        <taxon>Desulfovibrio</taxon>
    </lineage>
</organism>
<dbReference type="Pfam" id="PF00436">
    <property type="entry name" value="SSB"/>
    <property type="match status" value="1"/>
</dbReference>
<accession>I2Q5X9</accession>
<keyword evidence="1 2" id="KW-0238">DNA-binding</keyword>
<evidence type="ECO:0000256" key="4">
    <source>
        <dbReference type="SAM" id="MobiDB-lite"/>
    </source>
</evidence>
<evidence type="ECO:0000256" key="1">
    <source>
        <dbReference type="ARBA" id="ARBA00023125"/>
    </source>
</evidence>
<dbReference type="STRING" id="596152.DesU5LDRAFT_3564"/>
<dbReference type="GO" id="GO:0009295">
    <property type="term" value="C:nucleoid"/>
    <property type="evidence" value="ECO:0007669"/>
    <property type="project" value="TreeGrafter"/>
</dbReference>
<feature type="region of interest" description="Disordered" evidence="4">
    <location>
        <begin position="88"/>
        <end position="188"/>
    </location>
</feature>
<evidence type="ECO:0000256" key="3">
    <source>
        <dbReference type="RuleBase" id="RU000524"/>
    </source>
</evidence>
<gene>
    <name evidence="5" type="ORF">DesU5LDRAFT_3564</name>
</gene>
<dbReference type="AlphaFoldDB" id="I2Q5X9"/>
<proteinExistence type="inferred from homology"/>
<dbReference type="OrthoDB" id="9809878at2"/>
<sequence>MAGSINKVILVGRLGQDPKLTYLASGSPVAEFSLATDESYKDREGNKQEKTEWHRVKVFGRSAEFCSNYLSKGRLVYIEGTLRTRSWEDQQGQKRYTTEVVVTGPGHTVQGLDSRGQASEAPMGEEGGFQPRRAPQPAGGGGGQGGAPRGNYGGQGQSGGSRQQPSSDDDQQGPAFPSEASGMDDVPF</sequence>
<dbReference type="Gene3D" id="2.40.50.140">
    <property type="entry name" value="Nucleic acid-binding proteins"/>
    <property type="match status" value="1"/>
</dbReference>
<dbReference type="InterPro" id="IPR011344">
    <property type="entry name" value="ssDNA-bd"/>
</dbReference>
<reference evidence="5" key="1">
    <citation type="submission" date="2011-11" db="EMBL/GenBank/DDBJ databases">
        <title>Improved High-Quality Draft sequence of Desulfovibrio sp. U5L.</title>
        <authorList>
            <consortium name="US DOE Joint Genome Institute"/>
            <person name="Lucas S."/>
            <person name="Han J."/>
            <person name="Lapidus A."/>
            <person name="Cheng J.-F."/>
            <person name="Goodwin L."/>
            <person name="Pitluck S."/>
            <person name="Peters L."/>
            <person name="Ovchinnikova G."/>
            <person name="Held B."/>
            <person name="Detter J.C."/>
            <person name="Han C."/>
            <person name="Tapia R."/>
            <person name="Land M."/>
            <person name="Hauser L."/>
            <person name="Kyrpides N."/>
            <person name="Ivanova N."/>
            <person name="Pagani I."/>
            <person name="Gabster J."/>
            <person name="Walker C."/>
            <person name="Stolyar S."/>
            <person name="Stahl D."/>
            <person name="Arkin A."/>
            <person name="Dehal P."/>
            <person name="Hazen T."/>
            <person name="Woyke T."/>
        </authorList>
    </citation>
    <scope>NUCLEOTIDE SEQUENCE [LARGE SCALE GENOMIC DNA]</scope>
    <source>
        <strain evidence="5">U5L</strain>
    </source>
</reference>
<dbReference type="InterPro" id="IPR012340">
    <property type="entry name" value="NA-bd_OB-fold"/>
</dbReference>
<evidence type="ECO:0000256" key="2">
    <source>
        <dbReference type="HAMAP-Rule" id="MF_00984"/>
    </source>
</evidence>
<dbReference type="HAMAP" id="MF_00984">
    <property type="entry name" value="SSB"/>
    <property type="match status" value="1"/>
</dbReference>
<dbReference type="HOGENOM" id="CLU_078758_0_1_7"/>
<protein>
    <recommendedName>
        <fullName evidence="2 3">Single-stranded DNA-binding protein</fullName>
        <shortName evidence="2">SSB</shortName>
    </recommendedName>
</protein>
<feature type="compositionally biased region" description="Gly residues" evidence="4">
    <location>
        <begin position="138"/>
        <end position="159"/>
    </location>
</feature>
<dbReference type="PANTHER" id="PTHR10302:SF27">
    <property type="entry name" value="SINGLE-STRANDED DNA-BINDING PROTEIN"/>
    <property type="match status" value="1"/>
</dbReference>
<dbReference type="GO" id="GO:0006260">
    <property type="term" value="P:DNA replication"/>
    <property type="evidence" value="ECO:0007669"/>
    <property type="project" value="InterPro"/>
</dbReference>
<dbReference type="PROSITE" id="PS50935">
    <property type="entry name" value="SSB"/>
    <property type="match status" value="1"/>
</dbReference>
<dbReference type="CDD" id="cd04496">
    <property type="entry name" value="SSB_OBF"/>
    <property type="match status" value="1"/>
</dbReference>
<dbReference type="NCBIfam" id="TIGR00621">
    <property type="entry name" value="ssb"/>
    <property type="match status" value="1"/>
</dbReference>
<dbReference type="SUPFAM" id="SSF50249">
    <property type="entry name" value="Nucleic acid-binding proteins"/>
    <property type="match status" value="1"/>
</dbReference>
<dbReference type="eggNOG" id="COG0629">
    <property type="taxonomic scope" value="Bacteria"/>
</dbReference>
<name>I2Q5X9_9BACT</name>
<dbReference type="InterPro" id="IPR000424">
    <property type="entry name" value="Primosome_PriB/ssb"/>
</dbReference>